<proteinExistence type="predicted"/>
<dbReference type="EMBL" id="MU793280">
    <property type="protein sequence ID" value="KAJ3788126.1"/>
    <property type="molecule type" value="Genomic_DNA"/>
</dbReference>
<evidence type="ECO:0000313" key="1">
    <source>
        <dbReference type="EMBL" id="KAJ3788126.1"/>
    </source>
</evidence>
<name>A0AA38KHQ6_9AGAR</name>
<dbReference type="AlphaFoldDB" id="A0AA38KHQ6"/>
<reference evidence="1" key="1">
    <citation type="submission" date="2022-08" db="EMBL/GenBank/DDBJ databases">
        <authorList>
            <consortium name="DOE Joint Genome Institute"/>
            <person name="Min B."/>
            <person name="Riley R."/>
            <person name="Sierra-Patev S."/>
            <person name="Naranjo-Ortiz M."/>
            <person name="Looney B."/>
            <person name="Konkel Z."/>
            <person name="Slot J.C."/>
            <person name="Sakamoto Y."/>
            <person name="Steenwyk J.L."/>
            <person name="Rokas A."/>
            <person name="Carro J."/>
            <person name="Camarero S."/>
            <person name="Ferreira P."/>
            <person name="Molpeceres G."/>
            <person name="Ruiz-Duenas F.J."/>
            <person name="Serrano A."/>
            <person name="Henrissat B."/>
            <person name="Drula E."/>
            <person name="Hughes K.W."/>
            <person name="Mata J.L."/>
            <person name="Ishikawa N.K."/>
            <person name="Vargas-Isla R."/>
            <person name="Ushijima S."/>
            <person name="Smith C.A."/>
            <person name="Ahrendt S."/>
            <person name="Andreopoulos W."/>
            <person name="He G."/>
            <person name="Labutti K."/>
            <person name="Lipzen A."/>
            <person name="Ng V."/>
            <person name="Sandor L."/>
            <person name="Barry K."/>
            <person name="Martinez A.T."/>
            <person name="Xiao Y."/>
            <person name="Gibbons J.G."/>
            <person name="Terashima K."/>
            <person name="Hibbett D.S."/>
            <person name="Grigoriev I.V."/>
        </authorList>
    </citation>
    <scope>NUCLEOTIDE SEQUENCE</scope>
    <source>
        <strain evidence="1">TFB10291</strain>
    </source>
</reference>
<gene>
    <name evidence="1" type="ORF">GGU10DRAFT_373358</name>
</gene>
<keyword evidence="2" id="KW-1185">Reference proteome</keyword>
<protein>
    <submittedName>
        <fullName evidence="1">Uncharacterized protein</fullName>
    </submittedName>
</protein>
<organism evidence="1 2">
    <name type="scientific">Lentinula aff. detonsa</name>
    <dbReference type="NCBI Taxonomy" id="2804958"/>
    <lineage>
        <taxon>Eukaryota</taxon>
        <taxon>Fungi</taxon>
        <taxon>Dikarya</taxon>
        <taxon>Basidiomycota</taxon>
        <taxon>Agaricomycotina</taxon>
        <taxon>Agaricomycetes</taxon>
        <taxon>Agaricomycetidae</taxon>
        <taxon>Agaricales</taxon>
        <taxon>Marasmiineae</taxon>
        <taxon>Omphalotaceae</taxon>
        <taxon>Lentinula</taxon>
    </lineage>
</organism>
<dbReference type="Proteomes" id="UP001163798">
    <property type="component" value="Unassembled WGS sequence"/>
</dbReference>
<comment type="caution">
    <text evidence="1">The sequence shown here is derived from an EMBL/GenBank/DDBJ whole genome shotgun (WGS) entry which is preliminary data.</text>
</comment>
<evidence type="ECO:0000313" key="2">
    <source>
        <dbReference type="Proteomes" id="UP001163798"/>
    </source>
</evidence>
<sequence length="171" mass="18893">MSANPNLPPIAEWAEKRTAAVYTAKSKALAKIAIEELFAPHVKASINGRKITRDEVDQLLLGMRPNEEGALGFYWTDIVGAPRDPSHRDGSVSGMFIISGLQLPHPQTGQLVPTFRRKGVAVIIESQSQDPTIDSRRIVDFVAVANNYPLDQLAAQEKQRGTYMSKYGYKL</sequence>
<accession>A0AA38KHQ6</accession>